<evidence type="ECO:0000313" key="2">
    <source>
        <dbReference type="EMBL" id="RZU45019.1"/>
    </source>
</evidence>
<dbReference type="Gene3D" id="2.40.10.220">
    <property type="entry name" value="predicted glycosyltransferase like domains"/>
    <property type="match status" value="1"/>
</dbReference>
<comment type="caution">
    <text evidence="2">The sequence shown here is derived from an EMBL/GenBank/DDBJ whole genome shotgun (WGS) entry which is preliminary data.</text>
</comment>
<dbReference type="InterPro" id="IPR009875">
    <property type="entry name" value="PilZ_domain"/>
</dbReference>
<dbReference type="Pfam" id="PF07238">
    <property type="entry name" value="PilZ"/>
    <property type="match status" value="1"/>
</dbReference>
<dbReference type="Proteomes" id="UP000292423">
    <property type="component" value="Unassembled WGS sequence"/>
</dbReference>
<gene>
    <name evidence="2" type="ORF">EV700_1826</name>
</gene>
<accession>A0A4Q7Z5S5</accession>
<dbReference type="OrthoDB" id="6699450at2"/>
<evidence type="ECO:0000313" key="3">
    <source>
        <dbReference type="Proteomes" id="UP000292423"/>
    </source>
</evidence>
<dbReference type="SUPFAM" id="SSF141371">
    <property type="entry name" value="PilZ domain-like"/>
    <property type="match status" value="1"/>
</dbReference>
<evidence type="ECO:0000259" key="1">
    <source>
        <dbReference type="Pfam" id="PF07238"/>
    </source>
</evidence>
<name>A0A4Q7Z5S5_9GAMM</name>
<dbReference type="GO" id="GO:0035438">
    <property type="term" value="F:cyclic-di-GMP binding"/>
    <property type="evidence" value="ECO:0007669"/>
    <property type="project" value="InterPro"/>
</dbReference>
<dbReference type="RefSeq" id="WP_130412964.1">
    <property type="nucleotide sequence ID" value="NZ_SHKX01000012.1"/>
</dbReference>
<feature type="domain" description="PilZ" evidence="1">
    <location>
        <begin position="110"/>
        <end position="180"/>
    </location>
</feature>
<organism evidence="2 3">
    <name type="scientific">Fluviicoccus keumensis</name>
    <dbReference type="NCBI Taxonomy" id="1435465"/>
    <lineage>
        <taxon>Bacteria</taxon>
        <taxon>Pseudomonadati</taxon>
        <taxon>Pseudomonadota</taxon>
        <taxon>Gammaproteobacteria</taxon>
        <taxon>Moraxellales</taxon>
        <taxon>Moraxellaceae</taxon>
        <taxon>Fluviicoccus</taxon>
    </lineage>
</organism>
<dbReference type="AlphaFoldDB" id="A0A4Q7Z5S5"/>
<dbReference type="EMBL" id="SHKX01000012">
    <property type="protein sequence ID" value="RZU45019.1"/>
    <property type="molecule type" value="Genomic_DNA"/>
</dbReference>
<protein>
    <submittedName>
        <fullName evidence="2">PilZ domain-containing protein</fullName>
    </submittedName>
</protein>
<sequence>MTRMTNSDNPFERRLLNRIDSTLSLHYQPISSAESLKDPYDTCFSLPRYFTLFAELEQIDSVQRGQMQVVERENPRLSGLFQAMNLKIELLTGAIYDGLAKLLSPIPQRVNLSESGLSFHATEALTPGTHLHLAISHLEHHYHIAATARVVYCEDEDLEGFRTGVYFININPSDRARLSRDISRKQEEHASLEPFENPDI</sequence>
<reference evidence="2 3" key="1">
    <citation type="submission" date="2019-02" db="EMBL/GenBank/DDBJ databases">
        <title>Genomic Encyclopedia of Type Strains, Phase IV (KMG-IV): sequencing the most valuable type-strain genomes for metagenomic binning, comparative biology and taxonomic classification.</title>
        <authorList>
            <person name="Goeker M."/>
        </authorList>
    </citation>
    <scope>NUCLEOTIDE SEQUENCE [LARGE SCALE GENOMIC DNA]</scope>
    <source>
        <strain evidence="2 3">DSM 105135</strain>
    </source>
</reference>
<keyword evidence="3" id="KW-1185">Reference proteome</keyword>
<proteinExistence type="predicted"/>